<dbReference type="AlphaFoldDB" id="A0A073HXH3"/>
<sequence length="155" mass="18021">MGKDYEVKKIATTADTNQCMLPEDCGIIALQIINHLALELPVEPVFQIFGKYWIQMQRYYMMLNLEVGYMKMEIGKSGFALREEEMLKVKEQQSESMWMRMNDEVGSQSYTQAINVDTWHEMVLDKFSKTELEKAMDGQGREISELGEEVSEIEE</sequence>
<reference evidence="2" key="1">
    <citation type="journal article" date="2014" name="Cell">
        <title>The Architecture of a Scrambled Genome Reveals Massive Levels of Genomic Rearrangement during Development.</title>
        <authorList>
            <person name="Chen X."/>
            <person name="Bracht J.R."/>
            <person name="Goldman A.D."/>
            <person name="Dolzhenko E."/>
            <person name="Clay D.M."/>
            <person name="Swart E.C."/>
            <person name="Perlman D.H."/>
            <person name="Doak T.G."/>
            <person name="Stuart A."/>
            <person name="Amemiya C.T."/>
            <person name="Sebra R.P."/>
            <person name="Landweber L.F."/>
        </authorList>
    </citation>
    <scope>NUCLEOTIDE SEQUENCE [LARGE SCALE GENOMIC DNA]</scope>
    <source>
        <strain evidence="2">JRB310</strain>
    </source>
</reference>
<evidence type="ECO:0000313" key="2">
    <source>
        <dbReference type="Proteomes" id="UP000053232"/>
    </source>
</evidence>
<gene>
    <name evidence="1" type="ORF">OXYTRIMIC_125</name>
</gene>
<dbReference type="EMBL" id="ARYC01005799">
    <property type="protein sequence ID" value="KEJ82718.1"/>
    <property type="molecule type" value="Genomic_DNA"/>
</dbReference>
<protein>
    <submittedName>
        <fullName evidence="1">Uncharacterized protein</fullName>
    </submittedName>
</protein>
<dbReference type="Proteomes" id="UP000053232">
    <property type="component" value="Unassembled WGS sequence"/>
</dbReference>
<evidence type="ECO:0000313" key="1">
    <source>
        <dbReference type="EMBL" id="KEJ82718.1"/>
    </source>
</evidence>
<keyword evidence="2" id="KW-1185">Reference proteome</keyword>
<accession>A0A073HXH3</accession>
<comment type="caution">
    <text evidence="1">The sequence shown here is derived from an EMBL/GenBank/DDBJ whole genome shotgun (WGS) entry which is preliminary data.</text>
</comment>
<proteinExistence type="predicted"/>
<name>A0A073HXH3_9SPIT</name>
<organism evidence="1 2">
    <name type="scientific">Oxytricha trifallax</name>
    <dbReference type="NCBI Taxonomy" id="1172189"/>
    <lineage>
        <taxon>Eukaryota</taxon>
        <taxon>Sar</taxon>
        <taxon>Alveolata</taxon>
        <taxon>Ciliophora</taxon>
        <taxon>Intramacronucleata</taxon>
        <taxon>Spirotrichea</taxon>
        <taxon>Stichotrichia</taxon>
        <taxon>Sporadotrichida</taxon>
        <taxon>Oxytrichidae</taxon>
        <taxon>Oxytrichinae</taxon>
        <taxon>Oxytricha</taxon>
    </lineage>
</organism>